<proteinExistence type="predicted"/>
<protein>
    <submittedName>
        <fullName evidence="1">Uncharacterized protein</fullName>
    </submittedName>
</protein>
<dbReference type="EMBL" id="LCNU01000045">
    <property type="protein sequence ID" value="KKU62621.1"/>
    <property type="molecule type" value="Genomic_DNA"/>
</dbReference>
<comment type="caution">
    <text evidence="1">The sequence shown here is derived from an EMBL/GenBank/DDBJ whole genome shotgun (WGS) entry which is preliminary data.</text>
</comment>
<accession>A0A0G1RZX4</accession>
<evidence type="ECO:0000313" key="1">
    <source>
        <dbReference type="EMBL" id="KKU62621.1"/>
    </source>
</evidence>
<gene>
    <name evidence="1" type="ORF">UX86_C0045G0001</name>
</gene>
<dbReference type="Proteomes" id="UP000034502">
    <property type="component" value="Unassembled WGS sequence"/>
</dbReference>
<sequence>MKETLSRSIIKFISGDLRDPACISPGELDWENHPDQVPVTVSVPVRAPIIKDKPMPVKRFKPVILSGLRLISASRSQGS</sequence>
<reference evidence="1 2" key="1">
    <citation type="journal article" date="2015" name="Nature">
        <title>rRNA introns, odd ribosomes, and small enigmatic genomes across a large radiation of phyla.</title>
        <authorList>
            <person name="Brown C.T."/>
            <person name="Hug L.A."/>
            <person name="Thomas B.C."/>
            <person name="Sharon I."/>
            <person name="Castelle C.J."/>
            <person name="Singh A."/>
            <person name="Wilkins M.J."/>
            <person name="Williams K.H."/>
            <person name="Banfield J.F."/>
        </authorList>
    </citation>
    <scope>NUCLEOTIDE SEQUENCE [LARGE SCALE GENOMIC DNA]</scope>
</reference>
<evidence type="ECO:0000313" key="2">
    <source>
        <dbReference type="Proteomes" id="UP000034502"/>
    </source>
</evidence>
<dbReference type="AlphaFoldDB" id="A0A0G1RZX4"/>
<organism evidence="1 2">
    <name type="scientific">Candidatus Amesbacteria bacterium GW2011_GWC1_47_15</name>
    <dbReference type="NCBI Taxonomy" id="1618364"/>
    <lineage>
        <taxon>Bacteria</taxon>
        <taxon>Candidatus Amesiibacteriota</taxon>
    </lineage>
</organism>
<name>A0A0G1RZX4_9BACT</name>